<dbReference type="InterPro" id="IPR001709">
    <property type="entry name" value="Flavoprot_Pyr_Nucl_cyt_Rdtase"/>
</dbReference>
<dbReference type="AlphaFoldDB" id="A0A1F7WNU1"/>
<dbReference type="SUPFAM" id="SSF52343">
    <property type="entry name" value="Ferredoxin reductase-like, C-terminal NADP-linked domain"/>
    <property type="match status" value="1"/>
</dbReference>
<dbReference type="PANTHER" id="PTHR47354:SF5">
    <property type="entry name" value="PROTEIN RFBI"/>
    <property type="match status" value="1"/>
</dbReference>
<dbReference type="CDD" id="cd00322">
    <property type="entry name" value="FNR_like"/>
    <property type="match status" value="1"/>
</dbReference>
<dbReference type="Gene3D" id="2.40.30.10">
    <property type="entry name" value="Translation factors"/>
    <property type="match status" value="1"/>
</dbReference>
<evidence type="ECO:0000313" key="3">
    <source>
        <dbReference type="Proteomes" id="UP000177091"/>
    </source>
</evidence>
<dbReference type="InterPro" id="IPR050415">
    <property type="entry name" value="MRET"/>
</dbReference>
<dbReference type="Gene3D" id="3.40.50.80">
    <property type="entry name" value="Nucleotide-binding domain of ferredoxin-NADP reductase (FNR) module"/>
    <property type="match status" value="1"/>
</dbReference>
<evidence type="ECO:0000313" key="2">
    <source>
        <dbReference type="EMBL" id="OGM03685.1"/>
    </source>
</evidence>
<comment type="caution">
    <text evidence="2">The sequence shown here is derived from an EMBL/GenBank/DDBJ whole genome shotgun (WGS) entry which is preliminary data.</text>
</comment>
<dbReference type="Pfam" id="PF00175">
    <property type="entry name" value="NAD_binding_1"/>
    <property type="match status" value="1"/>
</dbReference>
<organism evidence="2 3">
    <name type="scientific">Candidatus Woesebacteria bacterium GWA1_42_12</name>
    <dbReference type="NCBI Taxonomy" id="1802472"/>
    <lineage>
        <taxon>Bacteria</taxon>
        <taxon>Candidatus Woeseibacteriota</taxon>
    </lineage>
</organism>
<dbReference type="EMBL" id="MGFK01000031">
    <property type="protein sequence ID" value="OGM03685.1"/>
    <property type="molecule type" value="Genomic_DNA"/>
</dbReference>
<dbReference type="InterPro" id="IPR039261">
    <property type="entry name" value="FNR_nucleotide-bd"/>
</dbReference>
<accession>A0A1F7WNU1</accession>
<gene>
    <name evidence="2" type="ORF">A2112_01930</name>
</gene>
<dbReference type="InterPro" id="IPR001433">
    <property type="entry name" value="OxRdtase_FAD/NAD-bd"/>
</dbReference>
<protein>
    <recommendedName>
        <fullName evidence="1">FAD-binding FR-type domain-containing protein</fullName>
    </recommendedName>
</protein>
<sequence length="239" mass="27072">MKFKLIEKKPEAKGTKSFFWEPDKRFEFLPGQYLYYTLPKLEFPDARGATRHFTISASPTETPPYRLTTRIREESGFKRSLDALRIGSVLETEGPDGTFILDAGDKGPHIFIAGGIGITPFRSMIKFVLDKNLGYPMHLIYSNSHPEEIAFREEFDHYADLIPNFKLTSTVSKKDESKTPWVGLIGRIDANLIQKVASGYENPTFWVCGPPPMVDAMEKALGDLKIPGNRVRTEKFTGY</sequence>
<name>A0A1F7WNU1_9BACT</name>
<dbReference type="Proteomes" id="UP000177091">
    <property type="component" value="Unassembled WGS sequence"/>
</dbReference>
<feature type="domain" description="FAD-binding FR-type" evidence="1">
    <location>
        <begin position="1"/>
        <end position="102"/>
    </location>
</feature>
<dbReference type="InterPro" id="IPR017927">
    <property type="entry name" value="FAD-bd_FR_type"/>
</dbReference>
<dbReference type="PRINTS" id="PR00410">
    <property type="entry name" value="PHEHYDRXLASE"/>
</dbReference>
<evidence type="ECO:0000259" key="1">
    <source>
        <dbReference type="PROSITE" id="PS51384"/>
    </source>
</evidence>
<dbReference type="SUPFAM" id="SSF63380">
    <property type="entry name" value="Riboflavin synthase domain-like"/>
    <property type="match status" value="1"/>
</dbReference>
<dbReference type="PRINTS" id="PR00371">
    <property type="entry name" value="FPNCR"/>
</dbReference>
<dbReference type="PROSITE" id="PS51384">
    <property type="entry name" value="FAD_FR"/>
    <property type="match status" value="1"/>
</dbReference>
<dbReference type="PANTHER" id="PTHR47354">
    <property type="entry name" value="NADH OXIDOREDUCTASE HCR"/>
    <property type="match status" value="1"/>
</dbReference>
<dbReference type="InterPro" id="IPR008333">
    <property type="entry name" value="Cbr1-like_FAD-bd_dom"/>
</dbReference>
<proteinExistence type="predicted"/>
<dbReference type="InterPro" id="IPR017938">
    <property type="entry name" value="Riboflavin_synthase-like_b-brl"/>
</dbReference>
<dbReference type="GO" id="GO:0016491">
    <property type="term" value="F:oxidoreductase activity"/>
    <property type="evidence" value="ECO:0007669"/>
    <property type="project" value="InterPro"/>
</dbReference>
<dbReference type="Pfam" id="PF00970">
    <property type="entry name" value="FAD_binding_6"/>
    <property type="match status" value="1"/>
</dbReference>
<reference evidence="2 3" key="1">
    <citation type="journal article" date="2016" name="Nat. Commun.">
        <title>Thousands of microbial genomes shed light on interconnected biogeochemical processes in an aquifer system.</title>
        <authorList>
            <person name="Anantharaman K."/>
            <person name="Brown C.T."/>
            <person name="Hug L.A."/>
            <person name="Sharon I."/>
            <person name="Castelle C.J."/>
            <person name="Probst A.J."/>
            <person name="Thomas B.C."/>
            <person name="Singh A."/>
            <person name="Wilkins M.J."/>
            <person name="Karaoz U."/>
            <person name="Brodie E.L."/>
            <person name="Williams K.H."/>
            <person name="Hubbard S.S."/>
            <person name="Banfield J.F."/>
        </authorList>
    </citation>
    <scope>NUCLEOTIDE SEQUENCE [LARGE SCALE GENOMIC DNA]</scope>
</reference>